<accession>A0ABV7S1Q2</accession>
<protein>
    <submittedName>
        <fullName evidence="2">Uncharacterized protein</fullName>
    </submittedName>
</protein>
<evidence type="ECO:0000256" key="1">
    <source>
        <dbReference type="SAM" id="MobiDB-lite"/>
    </source>
</evidence>
<feature type="compositionally biased region" description="Gly residues" evidence="1">
    <location>
        <begin position="59"/>
        <end position="68"/>
    </location>
</feature>
<feature type="compositionally biased region" description="Low complexity" evidence="1">
    <location>
        <begin position="39"/>
        <end position="52"/>
    </location>
</feature>
<gene>
    <name evidence="2" type="ORF">ACFOMP_11570</name>
</gene>
<proteinExistence type="predicted"/>
<organism evidence="2 3">
    <name type="scientific">Paracoccus simplex</name>
    <dbReference type="NCBI Taxonomy" id="2086346"/>
    <lineage>
        <taxon>Bacteria</taxon>
        <taxon>Pseudomonadati</taxon>
        <taxon>Pseudomonadota</taxon>
        <taxon>Alphaproteobacteria</taxon>
        <taxon>Rhodobacterales</taxon>
        <taxon>Paracoccaceae</taxon>
        <taxon>Paracoccus</taxon>
    </lineage>
</organism>
<keyword evidence="3" id="KW-1185">Reference proteome</keyword>
<name>A0ABV7S1Q2_9RHOB</name>
<evidence type="ECO:0000313" key="3">
    <source>
        <dbReference type="Proteomes" id="UP001595596"/>
    </source>
</evidence>
<dbReference type="EMBL" id="JBHRXE010000033">
    <property type="protein sequence ID" value="MFC3570090.1"/>
    <property type="molecule type" value="Genomic_DNA"/>
</dbReference>
<dbReference type="RefSeq" id="WP_379030633.1">
    <property type="nucleotide sequence ID" value="NZ_JBHRXE010000033.1"/>
</dbReference>
<comment type="caution">
    <text evidence="2">The sequence shown here is derived from an EMBL/GenBank/DDBJ whole genome shotgun (WGS) entry which is preliminary data.</text>
</comment>
<feature type="region of interest" description="Disordered" evidence="1">
    <location>
        <begin position="24"/>
        <end position="68"/>
    </location>
</feature>
<evidence type="ECO:0000313" key="2">
    <source>
        <dbReference type="EMBL" id="MFC3570090.1"/>
    </source>
</evidence>
<sequence length="68" mass="6715">MRSALAKPGYAGLANAALLAQNGEATGVDPSPERVAQVDAGQNPAADGAAADWLHPSRIGGGDRFGAS</sequence>
<dbReference type="Proteomes" id="UP001595596">
    <property type="component" value="Unassembled WGS sequence"/>
</dbReference>
<reference evidence="3" key="1">
    <citation type="journal article" date="2019" name="Int. J. Syst. Evol. Microbiol.">
        <title>The Global Catalogue of Microorganisms (GCM) 10K type strain sequencing project: providing services to taxonomists for standard genome sequencing and annotation.</title>
        <authorList>
            <consortium name="The Broad Institute Genomics Platform"/>
            <consortium name="The Broad Institute Genome Sequencing Center for Infectious Disease"/>
            <person name="Wu L."/>
            <person name="Ma J."/>
        </authorList>
    </citation>
    <scope>NUCLEOTIDE SEQUENCE [LARGE SCALE GENOMIC DNA]</scope>
    <source>
        <strain evidence="3">VKM B-3226</strain>
    </source>
</reference>